<reference evidence="1 2" key="2">
    <citation type="submission" date="2018-11" db="EMBL/GenBank/DDBJ databases">
        <authorList>
            <consortium name="Pathogen Informatics"/>
        </authorList>
    </citation>
    <scope>NUCLEOTIDE SEQUENCE [LARGE SCALE GENOMIC DNA]</scope>
</reference>
<dbReference type="OrthoDB" id="10470522at2759"/>
<dbReference type="WBParaSite" id="GPUH_0001441201-mRNA-1">
    <property type="protein sequence ID" value="GPUH_0001441201-mRNA-1"/>
    <property type="gene ID" value="GPUH_0001441201"/>
</dbReference>
<keyword evidence="2" id="KW-1185">Reference proteome</keyword>
<dbReference type="Proteomes" id="UP000271098">
    <property type="component" value="Unassembled WGS sequence"/>
</dbReference>
<accession>A0A183E0A2</accession>
<gene>
    <name evidence="1" type="ORF">GPUH_LOCUS14395</name>
</gene>
<evidence type="ECO:0000313" key="1">
    <source>
        <dbReference type="EMBL" id="VDN24091.1"/>
    </source>
</evidence>
<protein>
    <submittedName>
        <fullName evidence="3">Disintegrin domain-containing protein</fullName>
    </submittedName>
</protein>
<sequence length="300" mass="32139">MLLNTRGRDEASKNTTTVPESILNSSGFNFTISGIGEGASATDVAGMERRGKNDTRKCLNDVKCANETECGESGKCVFGKCRCECIARSSCLSEEDCFGSPCNDTCTKYAGFIHSECNVEDHCAHGAQCLMGACVGGGRFHDGMYDAISCSPVSAIFDCEGYGTGLCAMIGDVCIRHHDPSHLGLPADGYICKGGVSVCTSFNPVVKFHALFGRVTRAFTMAVPPAAAAAAVVIHSPPAIEEETDQRPPSPAPIVVLRSTPGVFLFRCFFLQTGTKMRHRKESTFIYLYIYICICVCALD</sequence>
<evidence type="ECO:0000313" key="2">
    <source>
        <dbReference type="Proteomes" id="UP000271098"/>
    </source>
</evidence>
<dbReference type="AlphaFoldDB" id="A0A183E0A2"/>
<organism evidence="3">
    <name type="scientific">Gongylonema pulchrum</name>
    <dbReference type="NCBI Taxonomy" id="637853"/>
    <lineage>
        <taxon>Eukaryota</taxon>
        <taxon>Metazoa</taxon>
        <taxon>Ecdysozoa</taxon>
        <taxon>Nematoda</taxon>
        <taxon>Chromadorea</taxon>
        <taxon>Rhabditida</taxon>
        <taxon>Spirurina</taxon>
        <taxon>Spiruromorpha</taxon>
        <taxon>Spiruroidea</taxon>
        <taxon>Gongylonematidae</taxon>
        <taxon>Gongylonema</taxon>
    </lineage>
</organism>
<name>A0A183E0A2_9BILA</name>
<proteinExistence type="predicted"/>
<dbReference type="EMBL" id="UYRT01081211">
    <property type="protein sequence ID" value="VDN24091.1"/>
    <property type="molecule type" value="Genomic_DNA"/>
</dbReference>
<evidence type="ECO:0000313" key="3">
    <source>
        <dbReference type="WBParaSite" id="GPUH_0001441201-mRNA-1"/>
    </source>
</evidence>
<reference evidence="3" key="1">
    <citation type="submission" date="2016-06" db="UniProtKB">
        <authorList>
            <consortium name="WormBaseParasite"/>
        </authorList>
    </citation>
    <scope>IDENTIFICATION</scope>
</reference>